<dbReference type="SMART" id="SM00028">
    <property type="entry name" value="TPR"/>
    <property type="match status" value="1"/>
</dbReference>
<dbReference type="InterPro" id="IPR011990">
    <property type="entry name" value="TPR-like_helical_dom_sf"/>
</dbReference>
<feature type="region of interest" description="Disordered" evidence="1">
    <location>
        <begin position="1"/>
        <end position="52"/>
    </location>
</feature>
<evidence type="ECO:0000313" key="2">
    <source>
        <dbReference type="EMBL" id="SUZ48784.1"/>
    </source>
</evidence>
<accession>A0A381N3Z9</accession>
<sequence>MSEEEKEETSEIEAPEESSEESPEDPAPTTELEESESPESEEDELEDEDEEEIEFDLEAQVEEFRRLIDEDPENCVNFYNLGEALAELGQTGEAKEAFEQALELDENQEFSSIIHLGIGNLYYHQLMSGIQSTVVKSSVGMLSQHKQQNTINSVSDNDYSIPIGEFEKAMKFLPTLNADEEIVDYVRKNAPKQISTIYYKWASDLFDKARQLENYGDEVKDIKQGLKFLRKTIEIDPNHAQANLMVKYGKKMLLEGFSIYDEYGFEAKIIPGSG</sequence>
<proteinExistence type="predicted"/>
<evidence type="ECO:0000256" key="1">
    <source>
        <dbReference type="SAM" id="MobiDB-lite"/>
    </source>
</evidence>
<name>A0A381N3Z9_9ZZZZ</name>
<gene>
    <name evidence="2" type="ORF">METZ01_LOCUS1638</name>
</gene>
<reference evidence="2" key="1">
    <citation type="submission" date="2018-05" db="EMBL/GenBank/DDBJ databases">
        <authorList>
            <person name="Lanie J.A."/>
            <person name="Ng W.-L."/>
            <person name="Kazmierczak K.M."/>
            <person name="Andrzejewski T.M."/>
            <person name="Davidsen T.M."/>
            <person name="Wayne K.J."/>
            <person name="Tettelin H."/>
            <person name="Glass J.I."/>
            <person name="Rusch D."/>
            <person name="Podicherti R."/>
            <person name="Tsui H.-C.T."/>
            <person name="Winkler M.E."/>
        </authorList>
    </citation>
    <scope>NUCLEOTIDE SEQUENCE</scope>
</reference>
<dbReference type="EMBL" id="UINC01000086">
    <property type="protein sequence ID" value="SUZ48784.1"/>
    <property type="molecule type" value="Genomic_DNA"/>
</dbReference>
<feature type="compositionally biased region" description="Acidic residues" evidence="1">
    <location>
        <begin position="1"/>
        <end position="24"/>
    </location>
</feature>
<dbReference type="Pfam" id="PF13181">
    <property type="entry name" value="TPR_8"/>
    <property type="match status" value="1"/>
</dbReference>
<dbReference type="AlphaFoldDB" id="A0A381N3Z9"/>
<organism evidence="2">
    <name type="scientific">marine metagenome</name>
    <dbReference type="NCBI Taxonomy" id="408172"/>
    <lineage>
        <taxon>unclassified sequences</taxon>
        <taxon>metagenomes</taxon>
        <taxon>ecological metagenomes</taxon>
    </lineage>
</organism>
<dbReference type="SUPFAM" id="SSF48452">
    <property type="entry name" value="TPR-like"/>
    <property type="match status" value="1"/>
</dbReference>
<dbReference type="PROSITE" id="PS50005">
    <property type="entry name" value="TPR"/>
    <property type="match status" value="1"/>
</dbReference>
<feature type="compositionally biased region" description="Acidic residues" evidence="1">
    <location>
        <begin position="31"/>
        <end position="52"/>
    </location>
</feature>
<dbReference type="InterPro" id="IPR019734">
    <property type="entry name" value="TPR_rpt"/>
</dbReference>
<dbReference type="Gene3D" id="1.25.40.10">
    <property type="entry name" value="Tetratricopeptide repeat domain"/>
    <property type="match status" value="1"/>
</dbReference>
<protein>
    <submittedName>
        <fullName evidence="2">Uncharacterized protein</fullName>
    </submittedName>
</protein>